<evidence type="ECO:0000256" key="6">
    <source>
        <dbReference type="ARBA" id="ARBA00023049"/>
    </source>
</evidence>
<dbReference type="GO" id="GO:0008237">
    <property type="term" value="F:metallopeptidase activity"/>
    <property type="evidence" value="ECO:0007669"/>
    <property type="project" value="UniProtKB-KW"/>
</dbReference>
<evidence type="ECO:0000313" key="15">
    <source>
        <dbReference type="Proteomes" id="UP000198406"/>
    </source>
</evidence>
<feature type="domain" description="SANT" evidence="12">
    <location>
        <begin position="80"/>
        <end position="127"/>
    </location>
</feature>
<dbReference type="GO" id="GO:0046872">
    <property type="term" value="F:metal ion binding"/>
    <property type="evidence" value="ECO:0007669"/>
    <property type="project" value="UniProtKB-KW"/>
</dbReference>
<evidence type="ECO:0000256" key="2">
    <source>
        <dbReference type="ARBA" id="ARBA00022723"/>
    </source>
</evidence>
<dbReference type="PANTHER" id="PTHR12802">
    <property type="entry name" value="SWI/SNF COMPLEX-RELATED"/>
    <property type="match status" value="1"/>
</dbReference>
<evidence type="ECO:0000256" key="1">
    <source>
        <dbReference type="ARBA" id="ARBA00022670"/>
    </source>
</evidence>
<feature type="domain" description="HTH myb-type" evidence="13">
    <location>
        <begin position="73"/>
        <end position="127"/>
    </location>
</feature>
<protein>
    <submittedName>
        <fullName evidence="14">MYB-related transcription factor LHY</fullName>
    </submittedName>
</protein>
<keyword evidence="6" id="KW-0482">Metalloprotease</keyword>
<dbReference type="EMBL" id="BDSP01000051">
    <property type="protein sequence ID" value="GAX12440.1"/>
    <property type="molecule type" value="Genomic_DNA"/>
</dbReference>
<dbReference type="AlphaFoldDB" id="A0A1Z5JEK9"/>
<dbReference type="InterPro" id="IPR001005">
    <property type="entry name" value="SANT/Myb"/>
</dbReference>
<gene>
    <name evidence="14" type="ORF">FisN_2Hh273</name>
</gene>
<dbReference type="GO" id="GO:0003677">
    <property type="term" value="F:DNA binding"/>
    <property type="evidence" value="ECO:0007669"/>
    <property type="project" value="UniProtKB-KW"/>
</dbReference>
<dbReference type="Gene3D" id="1.10.10.60">
    <property type="entry name" value="Homeodomain-like"/>
    <property type="match status" value="1"/>
</dbReference>
<keyword evidence="3" id="KW-0378">Hydrolase</keyword>
<keyword evidence="1" id="KW-0645">Protease</keyword>
<dbReference type="SUPFAM" id="SSF46689">
    <property type="entry name" value="Homeodomain-like"/>
    <property type="match status" value="1"/>
</dbReference>
<evidence type="ECO:0000313" key="14">
    <source>
        <dbReference type="EMBL" id="GAX12440.1"/>
    </source>
</evidence>
<evidence type="ECO:0000259" key="12">
    <source>
        <dbReference type="PROSITE" id="PS51293"/>
    </source>
</evidence>
<comment type="caution">
    <text evidence="14">The sequence shown here is derived from an EMBL/GenBank/DDBJ whole genome shotgun (WGS) entry which is preliminary data.</text>
</comment>
<dbReference type="InterPro" id="IPR009057">
    <property type="entry name" value="Homeodomain-like_sf"/>
</dbReference>
<keyword evidence="7" id="KW-0238">DNA-binding</keyword>
<sequence length="337" mass="36654">MNNSFPVNVFVSKSVSLPETADVSDGPEPCGMPLPKSDDGHGLRVSVLNTDSFLADDSGAVITPRGSSSSSLADKEKIGRWTEQEHQVFLEGLEKHGKQWKLIANMIGTRTVVQVRTHAQKYFQRMERHIVNKGNAAPSSPSKPSAKRKMSLPPSLPSRSMKKPKLPKKVARSSSLSALPSQLPTEVLPFPILVSNASSVSTETENVWDTFSPASVIDAHELDSFCFPATSDGADFKSEQHQTYDFKELGGQDPLEWLVDVEPSILPESSLPMFPDLPVSTQEIDACDHYSEGNIVSEDGTSQSSDSSLIHETALINMVDPSVTVQSLLLLPQGIEE</sequence>
<evidence type="ECO:0000259" key="11">
    <source>
        <dbReference type="PROSITE" id="PS50090"/>
    </source>
</evidence>
<dbReference type="PANTHER" id="PTHR12802:SF155">
    <property type="entry name" value="DEUBIQUITINASE MYSM1"/>
    <property type="match status" value="1"/>
</dbReference>
<evidence type="ECO:0000256" key="8">
    <source>
        <dbReference type="ARBA" id="ARBA00023163"/>
    </source>
</evidence>
<dbReference type="InterPro" id="IPR017930">
    <property type="entry name" value="Myb_dom"/>
</dbReference>
<proteinExistence type="predicted"/>
<dbReference type="NCBIfam" id="TIGR01557">
    <property type="entry name" value="myb_SHAQKYF"/>
    <property type="match status" value="1"/>
</dbReference>
<keyword evidence="4" id="KW-0862">Zinc</keyword>
<feature type="compositionally biased region" description="Basic residues" evidence="10">
    <location>
        <begin position="160"/>
        <end position="171"/>
    </location>
</feature>
<evidence type="ECO:0000256" key="10">
    <source>
        <dbReference type="SAM" id="MobiDB-lite"/>
    </source>
</evidence>
<keyword evidence="9" id="KW-0539">Nucleus</keyword>
<keyword evidence="8" id="KW-0804">Transcription</keyword>
<keyword evidence="15" id="KW-1185">Reference proteome</keyword>
<dbReference type="InterPro" id="IPR006447">
    <property type="entry name" value="Myb_dom_plants"/>
</dbReference>
<accession>A0A1Z5JEK9</accession>
<feature type="region of interest" description="Disordered" evidence="10">
    <location>
        <begin position="130"/>
        <end position="175"/>
    </location>
</feature>
<dbReference type="InParanoid" id="A0A1Z5JEK9"/>
<evidence type="ECO:0000256" key="7">
    <source>
        <dbReference type="ARBA" id="ARBA00023125"/>
    </source>
</evidence>
<keyword evidence="2" id="KW-0479">Metal-binding</keyword>
<evidence type="ECO:0000256" key="4">
    <source>
        <dbReference type="ARBA" id="ARBA00022833"/>
    </source>
</evidence>
<dbReference type="Proteomes" id="UP000198406">
    <property type="component" value="Unassembled WGS sequence"/>
</dbReference>
<reference evidence="14 15" key="1">
    <citation type="journal article" date="2015" name="Plant Cell">
        <title>Oil accumulation by the oleaginous diatom Fistulifera solaris as revealed by the genome and transcriptome.</title>
        <authorList>
            <person name="Tanaka T."/>
            <person name="Maeda Y."/>
            <person name="Veluchamy A."/>
            <person name="Tanaka M."/>
            <person name="Abida H."/>
            <person name="Marechal E."/>
            <person name="Bowler C."/>
            <person name="Muto M."/>
            <person name="Sunaga Y."/>
            <person name="Tanaka M."/>
            <person name="Yoshino T."/>
            <person name="Taniguchi T."/>
            <person name="Fukuda Y."/>
            <person name="Nemoto M."/>
            <person name="Matsumoto M."/>
            <person name="Wong P.S."/>
            <person name="Aburatani S."/>
            <person name="Fujibuchi W."/>
        </authorList>
    </citation>
    <scope>NUCLEOTIDE SEQUENCE [LARGE SCALE GENOMIC DNA]</scope>
    <source>
        <strain evidence="14 15">JPCC DA0580</strain>
    </source>
</reference>
<dbReference type="FunFam" id="1.10.10.60:FF:000151">
    <property type="entry name" value="histone H2A deubiquitinase MYSM1 isoform X2"/>
    <property type="match status" value="1"/>
</dbReference>
<keyword evidence="5" id="KW-0805">Transcription regulation</keyword>
<organism evidence="14 15">
    <name type="scientific">Fistulifera solaris</name>
    <name type="common">Oleaginous diatom</name>
    <dbReference type="NCBI Taxonomy" id="1519565"/>
    <lineage>
        <taxon>Eukaryota</taxon>
        <taxon>Sar</taxon>
        <taxon>Stramenopiles</taxon>
        <taxon>Ochrophyta</taxon>
        <taxon>Bacillariophyta</taxon>
        <taxon>Bacillariophyceae</taxon>
        <taxon>Bacillariophycidae</taxon>
        <taxon>Naviculales</taxon>
        <taxon>Naviculaceae</taxon>
        <taxon>Fistulifera</taxon>
    </lineage>
</organism>
<evidence type="ECO:0000259" key="13">
    <source>
        <dbReference type="PROSITE" id="PS51294"/>
    </source>
</evidence>
<name>A0A1Z5JEK9_FISSO</name>
<dbReference type="GO" id="GO:0006508">
    <property type="term" value="P:proteolysis"/>
    <property type="evidence" value="ECO:0007669"/>
    <property type="project" value="UniProtKB-KW"/>
</dbReference>
<dbReference type="PROSITE" id="PS50090">
    <property type="entry name" value="MYB_LIKE"/>
    <property type="match status" value="1"/>
</dbReference>
<dbReference type="CDD" id="cd00167">
    <property type="entry name" value="SANT"/>
    <property type="match status" value="1"/>
</dbReference>
<evidence type="ECO:0000256" key="5">
    <source>
        <dbReference type="ARBA" id="ARBA00023015"/>
    </source>
</evidence>
<dbReference type="PROSITE" id="PS51293">
    <property type="entry name" value="SANT"/>
    <property type="match status" value="1"/>
</dbReference>
<dbReference type="OrthoDB" id="118550at2759"/>
<evidence type="ECO:0000256" key="9">
    <source>
        <dbReference type="ARBA" id="ARBA00023242"/>
    </source>
</evidence>
<dbReference type="Pfam" id="PF00249">
    <property type="entry name" value="Myb_DNA-binding"/>
    <property type="match status" value="1"/>
</dbReference>
<dbReference type="SMART" id="SM00717">
    <property type="entry name" value="SANT"/>
    <property type="match status" value="1"/>
</dbReference>
<dbReference type="PROSITE" id="PS51294">
    <property type="entry name" value="HTH_MYB"/>
    <property type="match status" value="1"/>
</dbReference>
<evidence type="ECO:0000256" key="3">
    <source>
        <dbReference type="ARBA" id="ARBA00022801"/>
    </source>
</evidence>
<feature type="domain" description="Myb-like" evidence="11">
    <location>
        <begin position="73"/>
        <end position="123"/>
    </location>
</feature>
<dbReference type="InterPro" id="IPR017884">
    <property type="entry name" value="SANT_dom"/>
</dbReference>